<dbReference type="EMBL" id="BX284601">
    <property type="protein sequence ID" value="CCD65802.1"/>
    <property type="molecule type" value="Genomic_DNA"/>
</dbReference>
<protein>
    <submittedName>
        <fullName evidence="3">MS Related Protein</fullName>
    </submittedName>
</protein>
<dbReference type="UCSC" id="ZK484.5">
    <property type="organism name" value="c. elegans"/>
</dbReference>
<dbReference type="InParanoid" id="O44898"/>
<keyword evidence="2" id="KW-0732">Signal</keyword>
<evidence type="ECO:0000256" key="1">
    <source>
        <dbReference type="SAM" id="MobiDB-lite"/>
    </source>
</evidence>
<organism evidence="3 4">
    <name type="scientific">Caenorhabditis elegans</name>
    <dbReference type="NCBI Taxonomy" id="6239"/>
    <lineage>
        <taxon>Eukaryota</taxon>
        <taxon>Metazoa</taxon>
        <taxon>Ecdysozoa</taxon>
        <taxon>Nematoda</taxon>
        <taxon>Chromadorea</taxon>
        <taxon>Rhabditida</taxon>
        <taxon>Rhabditina</taxon>
        <taxon>Rhabditomorpha</taxon>
        <taxon>Rhabditoidea</taxon>
        <taxon>Rhabditidae</taxon>
        <taxon>Peloderinae</taxon>
        <taxon>Caenorhabditis</taxon>
    </lineage>
</organism>
<keyword evidence="4" id="KW-1185">Reference proteome</keyword>
<dbReference type="HOGENOM" id="CLU_2322491_0_0_1"/>
<dbReference type="GeneID" id="172289"/>
<evidence type="ECO:0000256" key="2">
    <source>
        <dbReference type="SAM" id="SignalP"/>
    </source>
</evidence>
<keyword evidence="6" id="KW-1267">Proteomics identification</keyword>
<accession>O44898</accession>
<dbReference type="CTD" id="172289"/>
<evidence type="ECO:0007829" key="6">
    <source>
        <dbReference type="PeptideAtlas" id="O44898"/>
    </source>
</evidence>
<feature type="region of interest" description="Disordered" evidence="1">
    <location>
        <begin position="29"/>
        <end position="79"/>
    </location>
</feature>
<dbReference type="FunCoup" id="O44898">
    <property type="interactions" value="171"/>
</dbReference>
<gene>
    <name evidence="3 5" type="primary">msrp-2</name>
    <name evidence="3" type="ORF">CELE_ZK484.5</name>
    <name evidence="5" type="ORF">ZK484.5</name>
</gene>
<dbReference type="AGR" id="WB:WBGene00022751"/>
<name>O44898_CAEEL</name>
<reference evidence="3 4" key="1">
    <citation type="journal article" date="1998" name="Science">
        <title>Genome sequence of the nematode C. elegans: a platform for investigating biology.</title>
        <authorList>
            <consortium name="The C. elegans sequencing consortium"/>
            <person name="Sulson J.E."/>
            <person name="Waterston R."/>
        </authorList>
    </citation>
    <scope>NUCLEOTIDE SEQUENCE [LARGE SCALE GENOMIC DNA]</scope>
    <source>
        <strain evidence="3 4">Bristol N2</strain>
    </source>
</reference>
<dbReference type="STRING" id="6239.ZK484.5.1"/>
<dbReference type="AlphaFoldDB" id="O44898"/>
<evidence type="ECO:0000313" key="3">
    <source>
        <dbReference type="EMBL" id="CCD65802.1"/>
    </source>
</evidence>
<dbReference type="PIR" id="T32866">
    <property type="entry name" value="T32866"/>
</dbReference>
<dbReference type="KEGG" id="cel:CELE_ZK484.5"/>
<feature type="compositionally biased region" description="Basic and acidic residues" evidence="1">
    <location>
        <begin position="54"/>
        <end position="78"/>
    </location>
</feature>
<dbReference type="Proteomes" id="UP000001940">
    <property type="component" value="Chromosome I"/>
</dbReference>
<sequence length="99" mass="10202">MNRQTTALLLIVSILAVFVHHGFAAAEEEKNTASVVSPAPDSEAAQPAGNGTETPKDEVKDEAPKEGSETEASPEAKTKGSMVFHALGAISTVVLAGIM</sequence>
<feature type="signal peptide" evidence="2">
    <location>
        <begin position="1"/>
        <end position="24"/>
    </location>
</feature>
<evidence type="ECO:0000313" key="4">
    <source>
        <dbReference type="Proteomes" id="UP000001940"/>
    </source>
</evidence>
<dbReference type="PaxDb" id="6239-ZK484.5"/>
<dbReference type="PeptideAtlas" id="O44898"/>
<dbReference type="RefSeq" id="NP_491755.1">
    <property type="nucleotide sequence ID" value="NM_059354.5"/>
</dbReference>
<dbReference type="Bgee" id="WBGene00022751">
    <property type="expression patterns" value="Expressed in adult organism and 2 other cell types or tissues"/>
</dbReference>
<dbReference type="WormBase" id="ZK484.5">
    <property type="protein sequence ID" value="CE15345"/>
    <property type="gene ID" value="WBGene00022751"/>
    <property type="gene designation" value="msrp-2"/>
</dbReference>
<feature type="chain" id="PRO_5004158459" evidence="2">
    <location>
        <begin position="25"/>
        <end position="99"/>
    </location>
</feature>
<evidence type="ECO:0000313" key="5">
    <source>
        <dbReference type="WormBase" id="ZK484.5"/>
    </source>
</evidence>
<proteinExistence type="evidence at protein level"/>